<evidence type="ECO:0000256" key="2">
    <source>
        <dbReference type="ARBA" id="ARBA00022670"/>
    </source>
</evidence>
<keyword evidence="3" id="KW-0378">Hydrolase</keyword>
<evidence type="ECO:0000256" key="4">
    <source>
        <dbReference type="ARBA" id="ARBA00022807"/>
    </source>
</evidence>
<comment type="similarity">
    <text evidence="1">Belongs to the peptidase C40 family.</text>
</comment>
<dbReference type="PROSITE" id="PS51935">
    <property type="entry name" value="NLPC_P60"/>
    <property type="match status" value="1"/>
</dbReference>
<dbReference type="Proteomes" id="UP001474120">
    <property type="component" value="Unassembled WGS sequence"/>
</dbReference>
<keyword evidence="4" id="KW-0788">Thiol protease</keyword>
<feature type="domain" description="NlpC/P60" evidence="5">
    <location>
        <begin position="128"/>
        <end position="256"/>
    </location>
</feature>
<dbReference type="EMBL" id="JBCDNA010000001">
    <property type="protein sequence ID" value="MEL4454986.1"/>
    <property type="molecule type" value="Genomic_DNA"/>
</dbReference>
<evidence type="ECO:0000313" key="6">
    <source>
        <dbReference type="EMBL" id="MEL4454986.1"/>
    </source>
</evidence>
<sequence>MEFGICHLNCIALRKEPSDQSEMVSQLLFGETFEVLLAEGDWIQVHLDYDFYEGWVSSKQIKELDGEVYHRISKKSPCFSDEMVTFITNQDDQFQLITLGAVLPEYKKGSFYLDEFHYDFDGEVINGKMPKSNLVRTAYKFLNAPFLWGGRTPFGVDCSGFTQMVYKINGYQLFRDAHQQASQGEVLSFIEECEPGDLAFFDNEEGEIIHAGIILDNNYIIHCHGKVRIDRIDSSGIYNVDTNRHTHKLRVMKQLF</sequence>
<organism evidence="6 7">
    <name type="scientific">Lutimonas vermicola</name>
    <dbReference type="NCBI Taxonomy" id="414288"/>
    <lineage>
        <taxon>Bacteria</taxon>
        <taxon>Pseudomonadati</taxon>
        <taxon>Bacteroidota</taxon>
        <taxon>Flavobacteriia</taxon>
        <taxon>Flavobacteriales</taxon>
        <taxon>Flavobacteriaceae</taxon>
        <taxon>Lutimonas</taxon>
    </lineage>
</organism>
<evidence type="ECO:0000256" key="3">
    <source>
        <dbReference type="ARBA" id="ARBA00022801"/>
    </source>
</evidence>
<gene>
    <name evidence="6" type="ORF">AABB81_03710</name>
</gene>
<proteinExistence type="inferred from homology"/>
<keyword evidence="2" id="KW-0645">Protease</keyword>
<reference evidence="6 7" key="1">
    <citation type="submission" date="2024-04" db="EMBL/GenBank/DDBJ databases">
        <title>whole genome sequencing of Lutimonas vermicola strain IMCC1616.</title>
        <authorList>
            <person name="Bae S.S."/>
        </authorList>
    </citation>
    <scope>NUCLEOTIDE SEQUENCE [LARGE SCALE GENOMIC DNA]</scope>
    <source>
        <strain evidence="6 7">IMCC1616</strain>
    </source>
</reference>
<evidence type="ECO:0000256" key="1">
    <source>
        <dbReference type="ARBA" id="ARBA00007074"/>
    </source>
</evidence>
<dbReference type="InterPro" id="IPR000064">
    <property type="entry name" value="NLP_P60_dom"/>
</dbReference>
<dbReference type="Gene3D" id="2.30.30.40">
    <property type="entry name" value="SH3 Domains"/>
    <property type="match status" value="1"/>
</dbReference>
<dbReference type="Pfam" id="PF00877">
    <property type="entry name" value="NLPC_P60"/>
    <property type="match status" value="1"/>
</dbReference>
<dbReference type="InterPro" id="IPR038765">
    <property type="entry name" value="Papain-like_cys_pep_sf"/>
</dbReference>
<dbReference type="SUPFAM" id="SSF54001">
    <property type="entry name" value="Cysteine proteinases"/>
    <property type="match status" value="1"/>
</dbReference>
<dbReference type="InterPro" id="IPR041382">
    <property type="entry name" value="SH3_16"/>
</dbReference>
<dbReference type="Pfam" id="PF18348">
    <property type="entry name" value="SH3_16"/>
    <property type="match status" value="1"/>
</dbReference>
<dbReference type="Gene3D" id="3.90.1720.10">
    <property type="entry name" value="endopeptidase domain like (from Nostoc punctiforme)"/>
    <property type="match status" value="1"/>
</dbReference>
<comment type="caution">
    <text evidence="6">The sequence shown here is derived from an EMBL/GenBank/DDBJ whole genome shotgun (WGS) entry which is preliminary data.</text>
</comment>
<dbReference type="PANTHER" id="PTHR47053">
    <property type="entry name" value="MUREIN DD-ENDOPEPTIDASE MEPH-RELATED"/>
    <property type="match status" value="1"/>
</dbReference>
<accession>A0ABU9KXS1</accession>
<dbReference type="InterPro" id="IPR051202">
    <property type="entry name" value="Peptidase_C40"/>
</dbReference>
<evidence type="ECO:0000313" key="7">
    <source>
        <dbReference type="Proteomes" id="UP001474120"/>
    </source>
</evidence>
<evidence type="ECO:0000259" key="5">
    <source>
        <dbReference type="PROSITE" id="PS51935"/>
    </source>
</evidence>
<protein>
    <submittedName>
        <fullName evidence="6">C40 family peptidase</fullName>
    </submittedName>
</protein>
<name>A0ABU9KXS1_9FLAO</name>
<keyword evidence="7" id="KW-1185">Reference proteome</keyword>
<dbReference type="PANTHER" id="PTHR47053:SF1">
    <property type="entry name" value="MUREIN DD-ENDOPEPTIDASE MEPH-RELATED"/>
    <property type="match status" value="1"/>
</dbReference>
<dbReference type="RefSeq" id="WP_342158712.1">
    <property type="nucleotide sequence ID" value="NZ_JBCDNA010000001.1"/>
</dbReference>